<name>A0AAX6MZP4_9PEZI</name>
<organism evidence="2 3">
    <name type="scientific">Daldinia eschscholtzii</name>
    <dbReference type="NCBI Taxonomy" id="292717"/>
    <lineage>
        <taxon>Eukaryota</taxon>
        <taxon>Fungi</taxon>
        <taxon>Dikarya</taxon>
        <taxon>Ascomycota</taxon>
        <taxon>Pezizomycotina</taxon>
        <taxon>Sordariomycetes</taxon>
        <taxon>Xylariomycetidae</taxon>
        <taxon>Xylariales</taxon>
        <taxon>Hypoxylaceae</taxon>
        <taxon>Daldinia</taxon>
    </lineage>
</organism>
<dbReference type="EMBL" id="JBANMG010000001">
    <property type="protein sequence ID" value="KAK6957877.1"/>
    <property type="molecule type" value="Genomic_DNA"/>
</dbReference>
<comment type="caution">
    <text evidence="2">The sequence shown here is derived from an EMBL/GenBank/DDBJ whole genome shotgun (WGS) entry which is preliminary data.</text>
</comment>
<gene>
    <name evidence="2" type="ORF">Daesc_000666</name>
</gene>
<feature type="region of interest" description="Disordered" evidence="1">
    <location>
        <begin position="96"/>
        <end position="117"/>
    </location>
</feature>
<accession>A0AAX6MZP4</accession>
<dbReference type="AlphaFoldDB" id="A0AAX6MZP4"/>
<dbReference type="Proteomes" id="UP001369815">
    <property type="component" value="Unassembled WGS sequence"/>
</dbReference>
<proteinExistence type="predicted"/>
<protein>
    <submittedName>
        <fullName evidence="2">Uncharacterized protein</fullName>
    </submittedName>
</protein>
<sequence length="499" mass="56516">MSRHVATMENNNNSAIKRRAQDLSQYTLDLLSPSMGFINPIPALPRSRHPEGKWPGPTYLLPNTPRQAEEGGKCLRTENFKGDTPNSTKTEIAADSNNYSSSRSSVKVNCHDARPPSRHYAKASGLRVPDWRTFPPEAVPRFDLTNSTILPEEKVLDIERVTNEHIAQSTAFREWVDQKNQELYSLSSMEQRHEEIEGEVSTTDAFENAEKRKATIHEIQETYAAFVDIETIGADVSVRRQASEALQRQRRLPISETKRLLGSDGSSSCYPRLLKEKHLYLTGFPPKVVRLPFEKAVDAGLEDIYAPGGYAFPSLSPDTLQTKAPPPRVSASEPHFLFEPTVSQRRALHIPEWFEHFEMPLKGRNREARWSDLTNRIYTLETKIRHRSDDEESGKAPWDKKWHEPDKRWSFAHWRAHGGWWKCRSGPDAPAAEAKCRLCHGKTTDNPGQTWTRRSAVEKLAELQAAIDKAMAVVGERDKAIALEKLRQANAFSGGGKTY</sequence>
<reference evidence="2 3" key="1">
    <citation type="journal article" date="2024" name="Front Chem Biol">
        <title>Unveiling the potential of Daldinia eschscholtzii MFLUCC 19-0629 through bioactivity and bioinformatics studies for enhanced sustainable agriculture production.</title>
        <authorList>
            <person name="Brooks S."/>
            <person name="Weaver J.A."/>
            <person name="Klomchit A."/>
            <person name="Alharthi S.A."/>
            <person name="Onlamun T."/>
            <person name="Nurani R."/>
            <person name="Vong T.K."/>
            <person name="Alberti F."/>
            <person name="Greco C."/>
        </authorList>
    </citation>
    <scope>NUCLEOTIDE SEQUENCE [LARGE SCALE GENOMIC DNA]</scope>
    <source>
        <strain evidence="2">MFLUCC 19-0629</strain>
    </source>
</reference>
<evidence type="ECO:0000256" key="1">
    <source>
        <dbReference type="SAM" id="MobiDB-lite"/>
    </source>
</evidence>
<evidence type="ECO:0000313" key="2">
    <source>
        <dbReference type="EMBL" id="KAK6957877.1"/>
    </source>
</evidence>
<keyword evidence="3" id="KW-1185">Reference proteome</keyword>
<evidence type="ECO:0000313" key="3">
    <source>
        <dbReference type="Proteomes" id="UP001369815"/>
    </source>
</evidence>
<feature type="compositionally biased region" description="Low complexity" evidence="1">
    <location>
        <begin position="96"/>
        <end position="105"/>
    </location>
</feature>